<dbReference type="Pfam" id="PF21906">
    <property type="entry name" value="WHD_NrtR"/>
    <property type="match status" value="1"/>
</dbReference>
<evidence type="ECO:0000256" key="1">
    <source>
        <dbReference type="ARBA" id="ARBA00022801"/>
    </source>
</evidence>
<evidence type="ECO:0000313" key="4">
    <source>
        <dbReference type="EMBL" id="ACL06620.1"/>
    </source>
</evidence>
<dbReference type="SUPFAM" id="SSF55811">
    <property type="entry name" value="Nudix"/>
    <property type="match status" value="1"/>
</dbReference>
<dbReference type="PANTHER" id="PTHR43736">
    <property type="entry name" value="ADP-RIBOSE PYROPHOSPHATASE"/>
    <property type="match status" value="1"/>
</dbReference>
<protein>
    <submittedName>
        <fullName evidence="4">NUDIX hydrolase</fullName>
    </submittedName>
</protein>
<dbReference type="PROSITE" id="PS51462">
    <property type="entry name" value="NUDIX"/>
    <property type="match status" value="1"/>
</dbReference>
<dbReference type="InterPro" id="IPR000086">
    <property type="entry name" value="NUDIX_hydrolase_dom"/>
</dbReference>
<keyword evidence="5" id="KW-1185">Reference proteome</keyword>
<dbReference type="InterPro" id="IPR036390">
    <property type="entry name" value="WH_DNA-bd_sf"/>
</dbReference>
<dbReference type="InterPro" id="IPR020084">
    <property type="entry name" value="NUDIX_hydrolase_CS"/>
</dbReference>
<reference evidence="4 5" key="1">
    <citation type="journal article" date="2012" name="Environ. Microbiol.">
        <title>The genome sequence of Desulfatibacillum alkenivorans AK-01: a blueprint for anaerobic alkane oxidation.</title>
        <authorList>
            <person name="Callaghan A.V."/>
            <person name="Morris B.E."/>
            <person name="Pereira I.A."/>
            <person name="McInerney M.J."/>
            <person name="Austin R.N."/>
            <person name="Groves J.T."/>
            <person name="Kukor J.J."/>
            <person name="Suflita J.M."/>
            <person name="Young L.Y."/>
            <person name="Zylstra G.J."/>
            <person name="Wawrik B."/>
        </authorList>
    </citation>
    <scope>NUCLEOTIDE SEQUENCE [LARGE SCALE GENOMIC DNA]</scope>
    <source>
        <strain evidence="4 5">AK-01</strain>
    </source>
</reference>
<name>B8FDI9_DESAL</name>
<dbReference type="InterPro" id="IPR020476">
    <property type="entry name" value="Nudix_hydrolase"/>
</dbReference>
<dbReference type="EMBL" id="CP001322">
    <property type="protein sequence ID" value="ACL06620.1"/>
    <property type="molecule type" value="Genomic_DNA"/>
</dbReference>
<dbReference type="GO" id="GO:0016787">
    <property type="term" value="F:hydrolase activity"/>
    <property type="evidence" value="ECO:0007669"/>
    <property type="project" value="UniProtKB-KW"/>
</dbReference>
<comment type="similarity">
    <text evidence="2">Belongs to the Nudix hydrolase family.</text>
</comment>
<sequence>MAYTYKYPKADHTVDAVVFGIDFDETALKILLIERAREPFKGNWALPGGFVEMDEDLEAAVIRELQEETNVRLSYMEQLYTFGAPGRDPRGRVISTAFLGLVQPGHIVIHEGSDAAKAVWWNVNELPGLAFDHAQIIKTGVQRLRSKISWQPVGIELLPDEFTLSDLQQAYEIILGRSIDKRNFRRKVLKFGVLAPTGNVRKENYRPAQLYQFDKKRYALLQKQGIDFEV</sequence>
<organism evidence="4 5">
    <name type="scientific">Desulfatibacillum aliphaticivorans</name>
    <dbReference type="NCBI Taxonomy" id="218208"/>
    <lineage>
        <taxon>Bacteria</taxon>
        <taxon>Pseudomonadati</taxon>
        <taxon>Thermodesulfobacteriota</taxon>
        <taxon>Desulfobacteria</taxon>
        <taxon>Desulfobacterales</taxon>
        <taxon>Desulfatibacillaceae</taxon>
        <taxon>Desulfatibacillum</taxon>
    </lineage>
</organism>
<proteinExistence type="inferred from homology"/>
<dbReference type="InterPro" id="IPR036388">
    <property type="entry name" value="WH-like_DNA-bd_sf"/>
</dbReference>
<dbReference type="Pfam" id="PF00293">
    <property type="entry name" value="NUDIX"/>
    <property type="match status" value="1"/>
</dbReference>
<gene>
    <name evidence="4" type="ordered locus">Dalk_4948</name>
</gene>
<dbReference type="CDD" id="cd18873">
    <property type="entry name" value="NUDIX_NadM_like"/>
    <property type="match status" value="1"/>
</dbReference>
<dbReference type="InterPro" id="IPR015797">
    <property type="entry name" value="NUDIX_hydrolase-like_dom_sf"/>
</dbReference>
<dbReference type="PROSITE" id="PS00893">
    <property type="entry name" value="NUDIX_BOX"/>
    <property type="match status" value="1"/>
</dbReference>
<dbReference type="KEGG" id="dal:Dalk_4948"/>
<feature type="domain" description="Nudix hydrolase" evidence="3">
    <location>
        <begin position="13"/>
        <end position="144"/>
    </location>
</feature>
<dbReference type="PRINTS" id="PR00502">
    <property type="entry name" value="NUDIXFAMILY"/>
</dbReference>
<dbReference type="InterPro" id="IPR054105">
    <property type="entry name" value="WHD_NrtR"/>
</dbReference>
<evidence type="ECO:0000313" key="5">
    <source>
        <dbReference type="Proteomes" id="UP000000739"/>
    </source>
</evidence>
<dbReference type="RefSeq" id="WP_015949657.1">
    <property type="nucleotide sequence ID" value="NC_011768.1"/>
</dbReference>
<dbReference type="HOGENOM" id="CLU_037162_3_1_7"/>
<dbReference type="SUPFAM" id="SSF46785">
    <property type="entry name" value="Winged helix' DNA-binding domain"/>
    <property type="match status" value="1"/>
</dbReference>
<accession>B8FDI9</accession>
<dbReference type="eggNOG" id="COG1051">
    <property type="taxonomic scope" value="Bacteria"/>
</dbReference>
<dbReference type="Gene3D" id="3.90.79.10">
    <property type="entry name" value="Nucleoside Triphosphate Pyrophosphohydrolase"/>
    <property type="match status" value="1"/>
</dbReference>
<dbReference type="PANTHER" id="PTHR43736:SF4">
    <property type="entry name" value="SLR1690 PROTEIN"/>
    <property type="match status" value="1"/>
</dbReference>
<dbReference type="Gene3D" id="1.10.10.10">
    <property type="entry name" value="Winged helix-like DNA-binding domain superfamily/Winged helix DNA-binding domain"/>
    <property type="match status" value="1"/>
</dbReference>
<evidence type="ECO:0000259" key="3">
    <source>
        <dbReference type="PROSITE" id="PS51462"/>
    </source>
</evidence>
<dbReference type="AlphaFoldDB" id="B8FDI9"/>
<keyword evidence="1 2" id="KW-0378">Hydrolase</keyword>
<dbReference type="Proteomes" id="UP000000739">
    <property type="component" value="Chromosome"/>
</dbReference>
<dbReference type="eggNOG" id="COG4111">
    <property type="taxonomic scope" value="Bacteria"/>
</dbReference>
<evidence type="ECO:0000256" key="2">
    <source>
        <dbReference type="RuleBase" id="RU003476"/>
    </source>
</evidence>